<name>A0AAV4SF26_CAEEX</name>
<keyword evidence="3" id="KW-1185">Reference proteome</keyword>
<keyword evidence="1" id="KW-0472">Membrane</keyword>
<feature type="transmembrane region" description="Helical" evidence="1">
    <location>
        <begin position="18"/>
        <end position="36"/>
    </location>
</feature>
<keyword evidence="1" id="KW-1133">Transmembrane helix</keyword>
<evidence type="ECO:0000256" key="1">
    <source>
        <dbReference type="SAM" id="Phobius"/>
    </source>
</evidence>
<dbReference type="EMBL" id="BPLR01009489">
    <property type="protein sequence ID" value="GIY32305.1"/>
    <property type="molecule type" value="Genomic_DNA"/>
</dbReference>
<protein>
    <submittedName>
        <fullName evidence="2">Uncharacterized protein</fullName>
    </submittedName>
</protein>
<comment type="caution">
    <text evidence="2">The sequence shown here is derived from an EMBL/GenBank/DDBJ whole genome shotgun (WGS) entry which is preliminary data.</text>
</comment>
<dbReference type="AlphaFoldDB" id="A0AAV4SF26"/>
<proteinExistence type="predicted"/>
<reference evidence="2 3" key="1">
    <citation type="submission" date="2021-06" db="EMBL/GenBank/DDBJ databases">
        <title>Caerostris extrusa draft genome.</title>
        <authorList>
            <person name="Kono N."/>
            <person name="Arakawa K."/>
        </authorList>
    </citation>
    <scope>NUCLEOTIDE SEQUENCE [LARGE SCALE GENOMIC DNA]</scope>
</reference>
<dbReference type="Proteomes" id="UP001054945">
    <property type="component" value="Unassembled WGS sequence"/>
</dbReference>
<gene>
    <name evidence="2" type="ORF">CEXT_133721</name>
</gene>
<keyword evidence="1" id="KW-0812">Transmembrane</keyword>
<organism evidence="2 3">
    <name type="scientific">Caerostris extrusa</name>
    <name type="common">Bark spider</name>
    <name type="synonym">Caerostris bankana</name>
    <dbReference type="NCBI Taxonomy" id="172846"/>
    <lineage>
        <taxon>Eukaryota</taxon>
        <taxon>Metazoa</taxon>
        <taxon>Ecdysozoa</taxon>
        <taxon>Arthropoda</taxon>
        <taxon>Chelicerata</taxon>
        <taxon>Arachnida</taxon>
        <taxon>Araneae</taxon>
        <taxon>Araneomorphae</taxon>
        <taxon>Entelegynae</taxon>
        <taxon>Araneoidea</taxon>
        <taxon>Araneidae</taxon>
        <taxon>Caerostris</taxon>
    </lineage>
</organism>
<accession>A0AAV4SF26</accession>
<evidence type="ECO:0000313" key="2">
    <source>
        <dbReference type="EMBL" id="GIY32305.1"/>
    </source>
</evidence>
<feature type="transmembrane region" description="Helical" evidence="1">
    <location>
        <begin position="74"/>
        <end position="104"/>
    </location>
</feature>
<evidence type="ECO:0000313" key="3">
    <source>
        <dbReference type="Proteomes" id="UP001054945"/>
    </source>
</evidence>
<sequence>MYKESCQKYCQNHWVRSLLMLVFEFTLVLLISSLLFGSCPRQWSPSGSSFQYILNHDYCFHPRKQILFSPQDHFALGLGFLVLTQTVSVVCIIFLLTGLTFSLLSEILLLRPLILNNWPSLETTSRPSLVLGENISLFPLTARRSTVLLSSPLTLDRFRHEVFKEHDHEKRCARAEEMHLTSFRQTAHFCEVTTKTYTISSVLA</sequence>